<reference evidence="1 2" key="3">
    <citation type="submission" date="2019-11" db="EMBL/GenBank/DDBJ databases">
        <title>A de novo genome assembly of a pear dwarfing rootstock.</title>
        <authorList>
            <person name="Wang F."/>
            <person name="Wang J."/>
            <person name="Li S."/>
            <person name="Zhang Y."/>
            <person name="Fang M."/>
            <person name="Ma L."/>
            <person name="Zhao Y."/>
            <person name="Jiang S."/>
        </authorList>
    </citation>
    <scope>NUCLEOTIDE SEQUENCE [LARGE SCALE GENOMIC DNA]</scope>
    <source>
        <strain evidence="1">S2</strain>
        <tissue evidence="1">Leaf</tissue>
    </source>
</reference>
<dbReference type="AlphaFoldDB" id="A0A5N5GQL4"/>
<protein>
    <submittedName>
        <fullName evidence="1">Uncharacterized protein</fullName>
    </submittedName>
</protein>
<accession>A0A5N5GQL4</accession>
<evidence type="ECO:0000313" key="1">
    <source>
        <dbReference type="EMBL" id="KAB2615952.1"/>
    </source>
</evidence>
<comment type="caution">
    <text evidence="1">The sequence shown here is derived from an EMBL/GenBank/DDBJ whole genome shotgun (WGS) entry which is preliminary data.</text>
</comment>
<dbReference type="EMBL" id="SMOL01000402">
    <property type="protein sequence ID" value="KAB2615952.1"/>
    <property type="molecule type" value="Genomic_DNA"/>
</dbReference>
<gene>
    <name evidence="1" type="ORF">D8674_022540</name>
</gene>
<reference evidence="2" key="2">
    <citation type="submission" date="2019-10" db="EMBL/GenBank/DDBJ databases">
        <title>A de novo genome assembly of a pear dwarfing rootstock.</title>
        <authorList>
            <person name="Wang F."/>
            <person name="Wang J."/>
            <person name="Li S."/>
            <person name="Zhang Y."/>
            <person name="Fang M."/>
            <person name="Ma L."/>
            <person name="Zhao Y."/>
            <person name="Jiang S."/>
        </authorList>
    </citation>
    <scope>NUCLEOTIDE SEQUENCE [LARGE SCALE GENOMIC DNA]</scope>
</reference>
<evidence type="ECO:0000313" key="2">
    <source>
        <dbReference type="Proteomes" id="UP000327157"/>
    </source>
</evidence>
<keyword evidence="2" id="KW-1185">Reference proteome</keyword>
<name>A0A5N5GQL4_9ROSA</name>
<reference evidence="1 2" key="1">
    <citation type="submission" date="2019-09" db="EMBL/GenBank/DDBJ databases">
        <authorList>
            <person name="Ou C."/>
        </authorList>
    </citation>
    <scope>NUCLEOTIDE SEQUENCE [LARGE SCALE GENOMIC DNA]</scope>
    <source>
        <strain evidence="1">S2</strain>
        <tissue evidence="1">Leaf</tissue>
    </source>
</reference>
<organism evidence="1 2">
    <name type="scientific">Pyrus ussuriensis x Pyrus communis</name>
    <dbReference type="NCBI Taxonomy" id="2448454"/>
    <lineage>
        <taxon>Eukaryota</taxon>
        <taxon>Viridiplantae</taxon>
        <taxon>Streptophyta</taxon>
        <taxon>Embryophyta</taxon>
        <taxon>Tracheophyta</taxon>
        <taxon>Spermatophyta</taxon>
        <taxon>Magnoliopsida</taxon>
        <taxon>eudicotyledons</taxon>
        <taxon>Gunneridae</taxon>
        <taxon>Pentapetalae</taxon>
        <taxon>rosids</taxon>
        <taxon>fabids</taxon>
        <taxon>Rosales</taxon>
        <taxon>Rosaceae</taxon>
        <taxon>Amygdaloideae</taxon>
        <taxon>Maleae</taxon>
        <taxon>Pyrus</taxon>
    </lineage>
</organism>
<proteinExistence type="predicted"/>
<dbReference type="Proteomes" id="UP000327157">
    <property type="component" value="Chromosome 3"/>
</dbReference>
<sequence length="105" mass="11753">MLNYTWECSIFDIRQCFRQSLAVITILLRARTRIQHWARLPEGLISDLMQNVVERSGKASMMVSDFIVLIPSSQATISSALSKHSAKVLACGASCELQFYGESLL</sequence>